<dbReference type="PANTHER" id="PTHR33973">
    <property type="entry name" value="OS07G0153300 PROTEIN"/>
    <property type="match status" value="1"/>
</dbReference>
<evidence type="ECO:0000313" key="3">
    <source>
        <dbReference type="EMBL" id="RMY60824.1"/>
    </source>
</evidence>
<dbReference type="Proteomes" id="UP000270230">
    <property type="component" value="Unassembled WGS sequence"/>
</dbReference>
<reference evidence="3 4" key="1">
    <citation type="journal article" date="2018" name="BMC Genomics">
        <title>Genomic evidence for intraspecific hybridization in a clonal and extremely halotolerant yeast.</title>
        <authorList>
            <person name="Gostincar C."/>
            <person name="Stajich J.E."/>
            <person name="Zupancic J."/>
            <person name="Zalar P."/>
            <person name="Gunde-Cimerman N."/>
        </authorList>
    </citation>
    <scope>NUCLEOTIDE SEQUENCE [LARGE SCALE GENOMIC DNA]</scope>
    <source>
        <strain evidence="3 4">EXF-151</strain>
    </source>
</reference>
<evidence type="ECO:0000256" key="2">
    <source>
        <dbReference type="SAM" id="Phobius"/>
    </source>
</evidence>
<keyword evidence="2" id="KW-1133">Transmembrane helix</keyword>
<accession>A0A3M7D997</accession>
<dbReference type="PANTHER" id="PTHR33973:SF4">
    <property type="entry name" value="OS07G0153300 PROTEIN"/>
    <property type="match status" value="1"/>
</dbReference>
<proteinExistence type="predicted"/>
<dbReference type="EMBL" id="QWIN01000053">
    <property type="protein sequence ID" value="RMY60824.1"/>
    <property type="molecule type" value="Genomic_DNA"/>
</dbReference>
<dbReference type="AlphaFoldDB" id="A0A3M7D997"/>
<evidence type="ECO:0000313" key="4">
    <source>
        <dbReference type="Proteomes" id="UP000270230"/>
    </source>
</evidence>
<protein>
    <recommendedName>
        <fullName evidence="5">DUF1365-domain-containing protein</fullName>
    </recommendedName>
</protein>
<dbReference type="OrthoDB" id="3340520at2759"/>
<dbReference type="Pfam" id="PF07103">
    <property type="entry name" value="DUF1365"/>
    <property type="match status" value="2"/>
</dbReference>
<keyword evidence="2" id="KW-0472">Membrane</keyword>
<name>A0A3M7D997_HORWE</name>
<gene>
    <name evidence="3" type="ORF">D0865_01313</name>
</gene>
<evidence type="ECO:0000256" key="1">
    <source>
        <dbReference type="SAM" id="MobiDB-lite"/>
    </source>
</evidence>
<feature type="transmembrane region" description="Helical" evidence="2">
    <location>
        <begin position="21"/>
        <end position="38"/>
    </location>
</feature>
<comment type="caution">
    <text evidence="3">The sequence shown here is derived from an EMBL/GenBank/DDBJ whole genome shotgun (WGS) entry which is preliminary data.</text>
</comment>
<keyword evidence="2" id="KW-0812">Transmembrane</keyword>
<organism evidence="3 4">
    <name type="scientific">Hortaea werneckii</name>
    <name type="common">Black yeast</name>
    <name type="synonym">Cladosporium werneckii</name>
    <dbReference type="NCBI Taxonomy" id="91943"/>
    <lineage>
        <taxon>Eukaryota</taxon>
        <taxon>Fungi</taxon>
        <taxon>Dikarya</taxon>
        <taxon>Ascomycota</taxon>
        <taxon>Pezizomycotina</taxon>
        <taxon>Dothideomycetes</taxon>
        <taxon>Dothideomycetidae</taxon>
        <taxon>Mycosphaerellales</taxon>
        <taxon>Teratosphaeriaceae</taxon>
        <taxon>Hortaea</taxon>
    </lineage>
</organism>
<dbReference type="InterPro" id="IPR010775">
    <property type="entry name" value="DUF1365"/>
</dbReference>
<sequence>MRAIDHGAETAASNNGRLSKRTFLVLTWTFLTLFWSIFTPPHKTFAARVLLFQPAWIIRAIRKDTTWIQDLTLFLGLYIVYTNWAGVWSFSSLGELKQHSLEDPTMQMHTKVFSLLSLCALLAGSIVVRDKHLESKETKIESLHEQRIEDQVLPPLLLASKTTHSRLFPQKHSFTYSYLLVGVPIGIQGRISNMLSVDSQHFGWFVVDSADYLSRGNAHLSLSEKLKRYLHTQGVTDRDYAYAYLVTAPRFLDYSFNPVSFWYIYDSDTALKYMILEVNNTFDERRIRKGSYSLRAVDPLAAYEETGQMRIDNTIVLRSSDEHPKIVARIYSDGEPKDPATISSWEAAKFIAAWCWVGVATFPRIVKEATMLFFRRKLHVWYRPEVAATSLGRSYTEEERVLEAFFRAFISNAVSEASQPLRVVYEPAHHDDAEIVLYSPGFTFEEDRKRTLTIKVTSPAFYSRFVHHPTAKSAFEHECLATDEKNRTAFLEQPGLLPALLEAIEEHSTAAQQPSSIMTSLKEAKWALLTSLRCPPTATSYPELSAPEDQNPQTKESSAKVSELDSFVKTSCEDHPIYWRIAMKLFLAERLALGIPALLTLLDFVFVRAPMLVVAMHYCHHVDVFDVLRPRKLEWEDLGTVVGMLGWANGVHVWSWVKG</sequence>
<feature type="region of interest" description="Disordered" evidence="1">
    <location>
        <begin position="540"/>
        <end position="560"/>
    </location>
</feature>
<evidence type="ECO:0008006" key="5">
    <source>
        <dbReference type="Google" id="ProtNLM"/>
    </source>
</evidence>